<sequence>MPFHEVYQQPHKTFVGNNPSFHIVYIYISLTPEV</sequence>
<evidence type="ECO:0000313" key="1">
    <source>
        <dbReference type="EMBL" id="ONL96258.1"/>
    </source>
</evidence>
<reference evidence="1" key="1">
    <citation type="submission" date="2015-12" db="EMBL/GenBank/DDBJ databases">
        <title>Update maize B73 reference genome by single molecule sequencing technologies.</title>
        <authorList>
            <consortium name="Maize Genome Sequencing Project"/>
            <person name="Ware D."/>
        </authorList>
    </citation>
    <scope>NUCLEOTIDE SEQUENCE [LARGE SCALE GENOMIC DNA]</scope>
    <source>
        <tissue evidence="1">Seedling</tissue>
    </source>
</reference>
<dbReference type="eggNOG" id="ENOG502RRRM">
    <property type="taxonomic scope" value="Eukaryota"/>
</dbReference>
<dbReference type="EMBL" id="CM007647">
    <property type="protein sequence ID" value="ONL96258.1"/>
    <property type="molecule type" value="Genomic_DNA"/>
</dbReference>
<name>A0A1D6JX18_MAIZE</name>
<proteinExistence type="predicted"/>
<protein>
    <submittedName>
        <fullName evidence="1">Uncharacterized protein</fullName>
    </submittedName>
</protein>
<organism evidence="1">
    <name type="scientific">Zea mays</name>
    <name type="common">Maize</name>
    <dbReference type="NCBI Taxonomy" id="4577"/>
    <lineage>
        <taxon>Eukaryota</taxon>
        <taxon>Viridiplantae</taxon>
        <taxon>Streptophyta</taxon>
        <taxon>Embryophyta</taxon>
        <taxon>Tracheophyta</taxon>
        <taxon>Spermatophyta</taxon>
        <taxon>Magnoliopsida</taxon>
        <taxon>Liliopsida</taxon>
        <taxon>Poales</taxon>
        <taxon>Poaceae</taxon>
        <taxon>PACMAD clade</taxon>
        <taxon>Panicoideae</taxon>
        <taxon>Andropogonodae</taxon>
        <taxon>Andropogoneae</taxon>
        <taxon>Tripsacinae</taxon>
        <taxon>Zea</taxon>
    </lineage>
</organism>
<dbReference type="AlphaFoldDB" id="A0A1D6JX18"/>
<accession>A0A1D6JX18</accession>
<gene>
    <name evidence="1" type="ORF">ZEAMMB73_Zm00001d028518</name>
</gene>